<keyword evidence="4" id="KW-1185">Reference proteome</keyword>
<feature type="compositionally biased region" description="Basic and acidic residues" evidence="1">
    <location>
        <begin position="178"/>
        <end position="187"/>
    </location>
</feature>
<dbReference type="Proteomes" id="UP000735302">
    <property type="component" value="Unassembled WGS sequence"/>
</dbReference>
<feature type="chain" id="PRO_5043797489" evidence="2">
    <location>
        <begin position="26"/>
        <end position="304"/>
    </location>
</feature>
<sequence>MSEGSQTIKLLILAALNLCVCVIEPDHNWSTSDFLGQALNFTVAADVRAYNSPTDILGNRTVDITFFINLNNLVILTSTCCAGIRIRIRGNELSFTCFKWRDNYCAAPDPNFGVLERAMMIIVCGTAVEGLGASRGKGRYVKVLATISSSVSQRAQNLKRNLEKCDLPEGLNLERQSNDCRIQRKEPQQNTSTEENIHQQQRVVQPKSIKSYFTKFIFRSYWQGLVELERQLHGVRFAETNKLLSEVITWNGKSKHMSSLPVNVYAPSLDAKCEKKTTYHVVLKTVLDEIPVDDQIILFLDTQE</sequence>
<feature type="signal peptide" evidence="2">
    <location>
        <begin position="1"/>
        <end position="25"/>
    </location>
</feature>
<dbReference type="AlphaFoldDB" id="A0AAV4B5B9"/>
<accession>A0AAV4B5B9</accession>
<feature type="compositionally biased region" description="Polar residues" evidence="1">
    <location>
        <begin position="188"/>
        <end position="200"/>
    </location>
</feature>
<organism evidence="3 4">
    <name type="scientific">Plakobranchus ocellatus</name>
    <dbReference type="NCBI Taxonomy" id="259542"/>
    <lineage>
        <taxon>Eukaryota</taxon>
        <taxon>Metazoa</taxon>
        <taxon>Spiralia</taxon>
        <taxon>Lophotrochozoa</taxon>
        <taxon>Mollusca</taxon>
        <taxon>Gastropoda</taxon>
        <taxon>Heterobranchia</taxon>
        <taxon>Euthyneura</taxon>
        <taxon>Panpulmonata</taxon>
        <taxon>Sacoglossa</taxon>
        <taxon>Placobranchoidea</taxon>
        <taxon>Plakobranchidae</taxon>
        <taxon>Plakobranchus</taxon>
    </lineage>
</organism>
<dbReference type="EMBL" id="BLXT01004521">
    <property type="protein sequence ID" value="GFO13963.1"/>
    <property type="molecule type" value="Genomic_DNA"/>
</dbReference>
<evidence type="ECO:0000313" key="3">
    <source>
        <dbReference type="EMBL" id="GFO13963.1"/>
    </source>
</evidence>
<protein>
    <submittedName>
        <fullName evidence="3">Uncharacterized protein</fullName>
    </submittedName>
</protein>
<comment type="caution">
    <text evidence="3">The sequence shown here is derived from an EMBL/GenBank/DDBJ whole genome shotgun (WGS) entry which is preliminary data.</text>
</comment>
<keyword evidence="2" id="KW-0732">Signal</keyword>
<name>A0AAV4B5B9_9GAST</name>
<proteinExistence type="predicted"/>
<evidence type="ECO:0000313" key="4">
    <source>
        <dbReference type="Proteomes" id="UP000735302"/>
    </source>
</evidence>
<reference evidence="3 4" key="1">
    <citation type="journal article" date="2021" name="Elife">
        <title>Chloroplast acquisition without the gene transfer in kleptoplastic sea slugs, Plakobranchus ocellatus.</title>
        <authorList>
            <person name="Maeda T."/>
            <person name="Takahashi S."/>
            <person name="Yoshida T."/>
            <person name="Shimamura S."/>
            <person name="Takaki Y."/>
            <person name="Nagai Y."/>
            <person name="Toyoda A."/>
            <person name="Suzuki Y."/>
            <person name="Arimoto A."/>
            <person name="Ishii H."/>
            <person name="Satoh N."/>
            <person name="Nishiyama T."/>
            <person name="Hasebe M."/>
            <person name="Maruyama T."/>
            <person name="Minagawa J."/>
            <person name="Obokata J."/>
            <person name="Shigenobu S."/>
        </authorList>
    </citation>
    <scope>NUCLEOTIDE SEQUENCE [LARGE SCALE GENOMIC DNA]</scope>
</reference>
<evidence type="ECO:0000256" key="2">
    <source>
        <dbReference type="SAM" id="SignalP"/>
    </source>
</evidence>
<gene>
    <name evidence="3" type="ORF">PoB_004046800</name>
</gene>
<feature type="region of interest" description="Disordered" evidence="1">
    <location>
        <begin position="178"/>
        <end position="200"/>
    </location>
</feature>
<evidence type="ECO:0000256" key="1">
    <source>
        <dbReference type="SAM" id="MobiDB-lite"/>
    </source>
</evidence>